<dbReference type="AlphaFoldDB" id="A0AAD3RTW6"/>
<evidence type="ECO:0000256" key="3">
    <source>
        <dbReference type="ARBA" id="ARBA00022801"/>
    </source>
</evidence>
<dbReference type="CDD" id="cd16343">
    <property type="entry name" value="LMWPTP"/>
    <property type="match status" value="1"/>
</dbReference>
<keyword evidence="8" id="KW-1185">Reference proteome</keyword>
<protein>
    <recommendedName>
        <fullName evidence="2">protein-tyrosine-phosphatase</fullName>
        <ecNumber evidence="2">3.1.3.48</ecNumber>
    </recommendedName>
</protein>
<dbReference type="EC" id="3.1.3.48" evidence="2"/>
<keyword evidence="4" id="KW-0904">Protein phosphatase</keyword>
<dbReference type="Gene3D" id="3.40.50.2300">
    <property type="match status" value="1"/>
</dbReference>
<reference evidence="7" key="1">
    <citation type="journal article" date="2014" name="Int. J. Syst. Evol. Microbiol.">
        <title>Complete genome sequence of Corynebacterium casei LMG S-19264T (=DSM 44701T), isolated from a smear-ripened cheese.</title>
        <authorList>
            <consortium name="US DOE Joint Genome Institute (JGI-PGF)"/>
            <person name="Walter F."/>
            <person name="Albersmeier A."/>
            <person name="Kalinowski J."/>
            <person name="Ruckert C."/>
        </authorList>
    </citation>
    <scope>NUCLEOTIDE SEQUENCE</scope>
    <source>
        <strain evidence="7">VKM B-2222</strain>
    </source>
</reference>
<feature type="active site" evidence="5">
    <location>
        <position position="16"/>
    </location>
</feature>
<evidence type="ECO:0000256" key="5">
    <source>
        <dbReference type="PIRSR" id="PIRSR617867-1"/>
    </source>
</evidence>
<dbReference type="InterPro" id="IPR050438">
    <property type="entry name" value="LMW_PTPase"/>
</dbReference>
<dbReference type="SUPFAM" id="SSF52788">
    <property type="entry name" value="Phosphotyrosine protein phosphatases I"/>
    <property type="match status" value="1"/>
</dbReference>
<dbReference type="InterPro" id="IPR017867">
    <property type="entry name" value="Tyr_phospatase_low_mol_wt"/>
</dbReference>
<keyword evidence="3" id="KW-0378">Hydrolase</keyword>
<dbReference type="PANTHER" id="PTHR11717:SF7">
    <property type="entry name" value="LOW MOLECULAR WEIGHT PHOSPHOTYROSINE PROTEIN PHOSPHATASE"/>
    <property type="match status" value="1"/>
</dbReference>
<feature type="active site" description="Proton donor" evidence="5">
    <location>
        <position position="125"/>
    </location>
</feature>
<evidence type="ECO:0000313" key="7">
    <source>
        <dbReference type="EMBL" id="GLK64963.1"/>
    </source>
</evidence>
<feature type="active site" description="Nucleophile" evidence="5">
    <location>
        <position position="10"/>
    </location>
</feature>
<comment type="similarity">
    <text evidence="1">Belongs to the low molecular weight phosphotyrosine protein phosphatase family.</text>
</comment>
<evidence type="ECO:0000313" key="8">
    <source>
        <dbReference type="Proteomes" id="UP001143349"/>
    </source>
</evidence>
<dbReference type="PANTHER" id="PTHR11717">
    <property type="entry name" value="LOW MOLECULAR WEIGHT PROTEIN TYROSINE PHOSPHATASE"/>
    <property type="match status" value="1"/>
</dbReference>
<reference evidence="7" key="2">
    <citation type="submission" date="2023-01" db="EMBL/GenBank/DDBJ databases">
        <authorList>
            <person name="Sun Q."/>
            <person name="Evtushenko L."/>
        </authorList>
    </citation>
    <scope>NUCLEOTIDE SEQUENCE</scope>
    <source>
        <strain evidence="7">VKM B-2222</strain>
    </source>
</reference>
<dbReference type="Proteomes" id="UP001143349">
    <property type="component" value="Unassembled WGS sequence"/>
</dbReference>
<dbReference type="InterPro" id="IPR036196">
    <property type="entry name" value="Ptyr_pPase_sf"/>
</dbReference>
<evidence type="ECO:0000256" key="2">
    <source>
        <dbReference type="ARBA" id="ARBA00013064"/>
    </source>
</evidence>
<dbReference type="GO" id="GO:0004725">
    <property type="term" value="F:protein tyrosine phosphatase activity"/>
    <property type="evidence" value="ECO:0007669"/>
    <property type="project" value="UniProtKB-EC"/>
</dbReference>
<dbReference type="InterPro" id="IPR023485">
    <property type="entry name" value="Ptyr_pPase"/>
</dbReference>
<name>A0AAD3RTW6_9RHOB</name>
<feature type="domain" description="Phosphotyrosine protein phosphatase I" evidence="6">
    <location>
        <begin position="4"/>
        <end position="151"/>
    </location>
</feature>
<evidence type="ECO:0000256" key="1">
    <source>
        <dbReference type="ARBA" id="ARBA00011063"/>
    </source>
</evidence>
<sequence length="156" mass="16739">MSMPSVLFVCLGNICRSPLAEAALRDAAGRAGVQVLIDSAGTGDWHIGHAPDRRAQATAARAGIDISQLRARQVAVEDFHRFDFIIAMDGQNLADLRRIAPADGRARLSLLLDHVPGREGQSVADPYFGEAGGFDITWRDVTAGAHALLQRIIGQE</sequence>
<evidence type="ECO:0000259" key="6">
    <source>
        <dbReference type="SMART" id="SM00226"/>
    </source>
</evidence>
<dbReference type="Pfam" id="PF01451">
    <property type="entry name" value="LMWPc"/>
    <property type="match status" value="1"/>
</dbReference>
<comment type="caution">
    <text evidence="7">The sequence shown here is derived from an EMBL/GenBank/DDBJ whole genome shotgun (WGS) entry which is preliminary data.</text>
</comment>
<dbReference type="RefSeq" id="WP_010393638.1">
    <property type="nucleotide sequence ID" value="NZ_BSFH01000031.1"/>
</dbReference>
<dbReference type="SMART" id="SM00226">
    <property type="entry name" value="LMWPc"/>
    <property type="match status" value="1"/>
</dbReference>
<dbReference type="PRINTS" id="PR00719">
    <property type="entry name" value="LMWPTPASE"/>
</dbReference>
<dbReference type="EMBL" id="BSFH01000031">
    <property type="protein sequence ID" value="GLK64963.1"/>
    <property type="molecule type" value="Genomic_DNA"/>
</dbReference>
<evidence type="ECO:0000256" key="4">
    <source>
        <dbReference type="ARBA" id="ARBA00022912"/>
    </source>
</evidence>
<proteinExistence type="inferred from homology"/>
<accession>A0AAD3RTW6</accession>
<gene>
    <name evidence="7" type="ORF">GCM10017635_24340</name>
</gene>
<organism evidence="7 8">
    <name type="scientific">Paracoccus kondratievae</name>
    <dbReference type="NCBI Taxonomy" id="135740"/>
    <lineage>
        <taxon>Bacteria</taxon>
        <taxon>Pseudomonadati</taxon>
        <taxon>Pseudomonadota</taxon>
        <taxon>Alphaproteobacteria</taxon>
        <taxon>Rhodobacterales</taxon>
        <taxon>Paracoccaceae</taxon>
        <taxon>Paracoccus</taxon>
    </lineage>
</organism>